<name>A0A4Y9Y1I5_9APHY</name>
<dbReference type="Proteomes" id="UP000298390">
    <property type="component" value="Unassembled WGS sequence"/>
</dbReference>
<reference evidence="1 2" key="1">
    <citation type="submission" date="2019-01" db="EMBL/GenBank/DDBJ databases">
        <title>Genome sequencing of the rare red list fungi Fomitopsis rosea.</title>
        <authorList>
            <person name="Buettner E."/>
            <person name="Kellner H."/>
        </authorList>
    </citation>
    <scope>NUCLEOTIDE SEQUENCE [LARGE SCALE GENOMIC DNA]</scope>
    <source>
        <strain evidence="1 2">DSM 105464</strain>
    </source>
</reference>
<dbReference type="STRING" id="34475.A0A4Y9Y1I5"/>
<gene>
    <name evidence="1" type="ORF">EVJ58_g7712</name>
</gene>
<evidence type="ECO:0000313" key="2">
    <source>
        <dbReference type="Proteomes" id="UP000298390"/>
    </source>
</evidence>
<dbReference type="AlphaFoldDB" id="A0A4Y9Y1I5"/>
<dbReference type="EMBL" id="SEKV01000514">
    <property type="protein sequence ID" value="TFY56324.1"/>
    <property type="molecule type" value="Genomic_DNA"/>
</dbReference>
<organism evidence="1 2">
    <name type="scientific">Rhodofomes roseus</name>
    <dbReference type="NCBI Taxonomy" id="34475"/>
    <lineage>
        <taxon>Eukaryota</taxon>
        <taxon>Fungi</taxon>
        <taxon>Dikarya</taxon>
        <taxon>Basidiomycota</taxon>
        <taxon>Agaricomycotina</taxon>
        <taxon>Agaricomycetes</taxon>
        <taxon>Polyporales</taxon>
        <taxon>Rhodofomes</taxon>
    </lineage>
</organism>
<protein>
    <submittedName>
        <fullName evidence="1">Uncharacterized protein</fullName>
    </submittedName>
</protein>
<accession>A0A4Y9Y1I5</accession>
<proteinExistence type="predicted"/>
<comment type="caution">
    <text evidence="1">The sequence shown here is derived from an EMBL/GenBank/DDBJ whole genome shotgun (WGS) entry which is preliminary data.</text>
</comment>
<evidence type="ECO:0000313" key="1">
    <source>
        <dbReference type="EMBL" id="TFY56324.1"/>
    </source>
</evidence>
<sequence length="187" mass="21300">MIKLCTSNHLASITCYASAYSRWLLIDEYFSQWDDDKYATLSKNIYDNFRQACDIINTETPALSKAMTTLGINSEDLKQWYEEERHYFKNIGKETPWDVHAMAYVEALKQLQDLTRKLDVVSDNFLVTIPSNYQFQLPASHIYQRIFTLLMVQPTYNSVIINGNPTLADGMSLEVANPPAGAGGAHF</sequence>